<dbReference type="InterPro" id="IPR053137">
    <property type="entry name" value="NLR-like"/>
</dbReference>
<evidence type="ECO:0000259" key="5">
    <source>
        <dbReference type="Pfam" id="PF24883"/>
    </source>
</evidence>
<dbReference type="AlphaFoldDB" id="A0A1Y2DHQ2"/>
<dbReference type="PANTHER" id="PTHR46082:SF11">
    <property type="entry name" value="AAA+ ATPASE DOMAIN-CONTAINING PROTEIN-RELATED"/>
    <property type="match status" value="1"/>
</dbReference>
<dbReference type="OrthoDB" id="1577640at2759"/>
<comment type="caution">
    <text evidence="6">The sequence shown here is derived from an EMBL/GenBank/DDBJ whole genome shotgun (WGS) entry which is preliminary data.</text>
</comment>
<dbReference type="Proteomes" id="UP000193689">
    <property type="component" value="Unassembled WGS sequence"/>
</dbReference>
<dbReference type="InParanoid" id="A0A1Y2DHQ2"/>
<keyword evidence="7" id="KW-1185">Reference proteome</keyword>
<dbReference type="InterPro" id="IPR054471">
    <property type="entry name" value="GPIID_WHD"/>
</dbReference>
<dbReference type="GO" id="GO:0009116">
    <property type="term" value="P:nucleoside metabolic process"/>
    <property type="evidence" value="ECO:0007669"/>
    <property type="project" value="InterPro"/>
</dbReference>
<dbReference type="GO" id="GO:0003824">
    <property type="term" value="F:catalytic activity"/>
    <property type="evidence" value="ECO:0007669"/>
    <property type="project" value="InterPro"/>
</dbReference>
<dbReference type="InterPro" id="IPR027417">
    <property type="entry name" value="P-loop_NTPase"/>
</dbReference>
<dbReference type="PROSITE" id="PS50297">
    <property type="entry name" value="ANK_REP_REGION"/>
    <property type="match status" value="4"/>
</dbReference>
<keyword evidence="1" id="KW-0677">Repeat</keyword>
<feature type="domain" description="GPI inositol-deacylase winged helix" evidence="4">
    <location>
        <begin position="632"/>
        <end position="721"/>
    </location>
</feature>
<dbReference type="SUPFAM" id="SSF52540">
    <property type="entry name" value="P-loop containing nucleoside triphosphate hydrolases"/>
    <property type="match status" value="1"/>
</dbReference>
<evidence type="ECO:0000313" key="7">
    <source>
        <dbReference type="Proteomes" id="UP000193689"/>
    </source>
</evidence>
<dbReference type="SUPFAM" id="SSF53167">
    <property type="entry name" value="Purine and uridine phosphorylases"/>
    <property type="match status" value="1"/>
</dbReference>
<protein>
    <submittedName>
        <fullName evidence="6">Uncharacterized protein</fullName>
    </submittedName>
</protein>
<dbReference type="Pfam" id="PF01048">
    <property type="entry name" value="PNP_UDP_1"/>
    <property type="match status" value="1"/>
</dbReference>
<feature type="non-terminal residue" evidence="6">
    <location>
        <position position="1003"/>
    </location>
</feature>
<keyword evidence="2" id="KW-0040">ANK repeat</keyword>
<feature type="repeat" description="ANK" evidence="2">
    <location>
        <begin position="873"/>
        <end position="905"/>
    </location>
</feature>
<evidence type="ECO:0000259" key="4">
    <source>
        <dbReference type="Pfam" id="PF22939"/>
    </source>
</evidence>
<dbReference type="InterPro" id="IPR002110">
    <property type="entry name" value="Ankyrin_rpt"/>
</dbReference>
<feature type="repeat" description="ANK" evidence="2">
    <location>
        <begin position="906"/>
        <end position="938"/>
    </location>
</feature>
<proteinExistence type="predicted"/>
<dbReference type="Pfam" id="PF24883">
    <property type="entry name" value="NPHP3_N"/>
    <property type="match status" value="1"/>
</dbReference>
<accession>A0A1Y2DHQ2</accession>
<gene>
    <name evidence="6" type="ORF">BCR38DRAFT_376739</name>
</gene>
<feature type="repeat" description="ANK" evidence="2">
    <location>
        <begin position="939"/>
        <end position="971"/>
    </location>
</feature>
<dbReference type="PROSITE" id="PS50088">
    <property type="entry name" value="ANK_REPEAT"/>
    <property type="match status" value="5"/>
</dbReference>
<name>A0A1Y2DHQ2_9PEZI</name>
<dbReference type="EMBL" id="MCFJ01000015">
    <property type="protein sequence ID" value="ORY58783.1"/>
    <property type="molecule type" value="Genomic_DNA"/>
</dbReference>
<feature type="repeat" description="ANK" evidence="2">
    <location>
        <begin position="975"/>
        <end position="1003"/>
    </location>
</feature>
<dbReference type="RefSeq" id="XP_040711595.1">
    <property type="nucleotide sequence ID" value="XM_040857354.1"/>
</dbReference>
<evidence type="ECO:0000259" key="3">
    <source>
        <dbReference type="Pfam" id="PF01048"/>
    </source>
</evidence>
<dbReference type="InterPro" id="IPR036770">
    <property type="entry name" value="Ankyrin_rpt-contain_sf"/>
</dbReference>
<dbReference type="Pfam" id="PF00023">
    <property type="entry name" value="Ank"/>
    <property type="match status" value="2"/>
</dbReference>
<evidence type="ECO:0000256" key="1">
    <source>
        <dbReference type="ARBA" id="ARBA00022737"/>
    </source>
</evidence>
<reference evidence="6 7" key="1">
    <citation type="submission" date="2016-07" db="EMBL/GenBank/DDBJ databases">
        <title>Pervasive Adenine N6-methylation of Active Genes in Fungi.</title>
        <authorList>
            <consortium name="DOE Joint Genome Institute"/>
            <person name="Mondo S.J."/>
            <person name="Dannebaum R.O."/>
            <person name="Kuo R.C."/>
            <person name="Labutti K."/>
            <person name="Haridas S."/>
            <person name="Kuo A."/>
            <person name="Salamov A."/>
            <person name="Ahrendt S.R."/>
            <person name="Lipzen A."/>
            <person name="Sullivan W."/>
            <person name="Andreopoulos W.B."/>
            <person name="Clum A."/>
            <person name="Lindquist E."/>
            <person name="Daum C."/>
            <person name="Ramamoorthy G.K."/>
            <person name="Gryganskyi A."/>
            <person name="Culley D."/>
            <person name="Magnuson J.K."/>
            <person name="James T.Y."/>
            <person name="O'Malley M.A."/>
            <person name="Stajich J.E."/>
            <person name="Spatafora J.W."/>
            <person name="Visel A."/>
            <person name="Grigoriev I.V."/>
        </authorList>
    </citation>
    <scope>NUCLEOTIDE SEQUENCE [LARGE SCALE GENOMIC DNA]</scope>
    <source>
        <strain evidence="6 7">CBS 129021</strain>
    </source>
</reference>
<dbReference type="GeneID" id="63773566"/>
<sequence>MLDQRHASLPKPPHDHNTYTLGSIGKHNVVIACLPKGGIGIATTATAAAKMVDTFPSIKFGLMVGIGGGVPPKVRLGDVVVSIPVTQFPGVVQWDFGKAEVGGEFRRTGSLNNPPTSLRTALTTLETEHELNGSRITEYLEELGKKHPRLASKYLRSDSLVDVLFKANCTHISEEEESCRNCDTTKIIKRRARDMRVHYGLVASGNQVIKDAALRDKVNKSLEGQVLCFEMEAAGLMNDFPCIVIRGICSYADSHKNKAWQEHAAAVAAAFAKELLQYIQPSDVDGEKPVKDILNQAQINLEVVNTNLEVTNSGVERLTVYNHLEKLRNWLSPADPSANFNKAREERHQGSGKWFLQSPAYTAWKEEQRSFLWVNGIPGCGKTILSSTVIEDLEKSEAYMQNLLYFYFDFQDTQKQSLENAVCSLVDQLYCKRKEVRGHLDSLYTSCENGRRRPTIESLCATFQTMLEQASEVWIVLDALDECKTRKGYPTGGLFPWIQRLRGYQMNLHLFVTSRPEQDIKETIENWARSKDIIPLQSNIIADDIRGYVEARVRQSDGLNRWQGRPDIQSKIEATLIEKANGMFRWVSCQFDTLEKFYGPQEVLKALTDLPDTLDETYARILKNIPSLHLHHTKRILQFLSFSERPLRIGEAVDAIAVIIENRPRLSTQNRLPVPEEILRYCSSLVVLITRKGSYDEEDTVTEIQLAHFSVKEYLTSDRLYKSIAEDFKETTARGSIAEVCLAYLLDLNKTRELRFMAQYSAQYWASHAAVAEAHSGRVQTLAMELFSCKNSFKTCWNLYNFNEYRDLPPALYYGSRAGLTNSVQQLIDKGADVNAQGGYYGNALVAASSGGHDKIVQILLDKGADMNAQGGKYGNTLQAASSRGHDKIVQILLDKGADVNAQGGYYGNALQAASYGGHDKIVKILLDKGADVNAQGGNYGNALQTASSGGYDKIVQILLDKGADMNSQGGFYGNALQAASYGGHDKIVQILLDKGADVNAQG</sequence>
<dbReference type="Gene3D" id="1.25.40.20">
    <property type="entry name" value="Ankyrin repeat-containing domain"/>
    <property type="match status" value="1"/>
</dbReference>
<dbReference type="InterPro" id="IPR056884">
    <property type="entry name" value="NPHP3-like_N"/>
</dbReference>
<dbReference type="Pfam" id="PF12796">
    <property type="entry name" value="Ank_2"/>
    <property type="match status" value="1"/>
</dbReference>
<dbReference type="InterPro" id="IPR000845">
    <property type="entry name" value="Nucleoside_phosphorylase_d"/>
</dbReference>
<organism evidence="6 7">
    <name type="scientific">Pseudomassariella vexata</name>
    <dbReference type="NCBI Taxonomy" id="1141098"/>
    <lineage>
        <taxon>Eukaryota</taxon>
        <taxon>Fungi</taxon>
        <taxon>Dikarya</taxon>
        <taxon>Ascomycota</taxon>
        <taxon>Pezizomycotina</taxon>
        <taxon>Sordariomycetes</taxon>
        <taxon>Xylariomycetidae</taxon>
        <taxon>Amphisphaeriales</taxon>
        <taxon>Pseudomassariaceae</taxon>
        <taxon>Pseudomassariella</taxon>
    </lineage>
</organism>
<feature type="repeat" description="ANK" evidence="2">
    <location>
        <begin position="840"/>
        <end position="872"/>
    </location>
</feature>
<feature type="domain" description="Nephrocystin 3-like N-terminal" evidence="5">
    <location>
        <begin position="350"/>
        <end position="515"/>
    </location>
</feature>
<dbReference type="Gene3D" id="3.40.50.300">
    <property type="entry name" value="P-loop containing nucleotide triphosphate hydrolases"/>
    <property type="match status" value="1"/>
</dbReference>
<evidence type="ECO:0000313" key="6">
    <source>
        <dbReference type="EMBL" id="ORY58783.1"/>
    </source>
</evidence>
<dbReference type="InterPro" id="IPR035994">
    <property type="entry name" value="Nucleoside_phosphorylase_sf"/>
</dbReference>
<dbReference type="Pfam" id="PF22939">
    <property type="entry name" value="WHD_GPIID"/>
    <property type="match status" value="1"/>
</dbReference>
<dbReference type="PANTHER" id="PTHR46082">
    <property type="entry name" value="ATP/GTP-BINDING PROTEIN-RELATED"/>
    <property type="match status" value="1"/>
</dbReference>
<dbReference type="Gene3D" id="3.40.50.1580">
    <property type="entry name" value="Nucleoside phosphorylase domain"/>
    <property type="match status" value="1"/>
</dbReference>
<dbReference type="SMART" id="SM00248">
    <property type="entry name" value="ANK"/>
    <property type="match status" value="6"/>
</dbReference>
<feature type="domain" description="Nucleoside phosphorylase" evidence="3">
    <location>
        <begin position="13"/>
        <end position="276"/>
    </location>
</feature>
<dbReference type="STRING" id="1141098.A0A1Y2DHQ2"/>
<evidence type="ECO:0000256" key="2">
    <source>
        <dbReference type="PROSITE-ProRule" id="PRU00023"/>
    </source>
</evidence>
<dbReference type="SUPFAM" id="SSF48403">
    <property type="entry name" value="Ankyrin repeat"/>
    <property type="match status" value="1"/>
</dbReference>